<keyword evidence="6" id="KW-1185">Reference proteome</keyword>
<dbReference type="PANTHER" id="PTHR23120">
    <property type="entry name" value="MAESTRO-RELATED HEAT DOMAIN-CONTAINING"/>
    <property type="match status" value="1"/>
</dbReference>
<protein>
    <submittedName>
        <fullName evidence="5">HEAT repeat-containing protein 7A-like</fullName>
    </submittedName>
</protein>
<keyword evidence="1" id="KW-0677">Repeat</keyword>
<evidence type="ECO:0000259" key="4">
    <source>
        <dbReference type="Pfam" id="PF23227"/>
    </source>
</evidence>
<dbReference type="InterPro" id="IPR055408">
    <property type="entry name" value="HEAT_MROH2B-like"/>
</dbReference>
<dbReference type="InterPro" id="IPR056282">
    <property type="entry name" value="MROH2B-like_N_HEAT"/>
</dbReference>
<dbReference type="SUPFAM" id="SSF48371">
    <property type="entry name" value="ARM repeat"/>
    <property type="match status" value="2"/>
</dbReference>
<feature type="domain" description="Maestro/Maestro-like HEAT-repeats" evidence="4">
    <location>
        <begin position="1339"/>
        <end position="1607"/>
    </location>
</feature>
<accession>A0A8J6B7Z3</accession>
<dbReference type="Pfam" id="PF23221">
    <property type="entry name" value="HEAT_MROH2B_1st"/>
    <property type="match status" value="1"/>
</dbReference>
<dbReference type="OrthoDB" id="1884734at2759"/>
<reference evidence="5" key="1">
    <citation type="submission" date="2021-05" db="EMBL/GenBank/DDBJ databases">
        <title>A free-living protist that lacks canonical eukaryotic 1 DNA replication and segregation systems.</title>
        <authorList>
            <person name="Salas-Leiva D.E."/>
            <person name="Tromer E.C."/>
            <person name="Curtis B.A."/>
            <person name="Jerlstrom-Hultqvist J."/>
            <person name="Kolisko M."/>
            <person name="Yi Z."/>
            <person name="Salas-Leiva J.S."/>
            <person name="Gallot-Lavallee L."/>
            <person name="Kops G.J.P.L."/>
            <person name="Archibald J.M."/>
            <person name="Simpson A.G.B."/>
            <person name="Roger A.J."/>
        </authorList>
    </citation>
    <scope>NUCLEOTIDE SEQUENCE</scope>
    <source>
        <strain evidence="5">BICM</strain>
    </source>
</reference>
<dbReference type="InterPro" id="IPR055406">
    <property type="entry name" value="HEAT_Maestro"/>
</dbReference>
<dbReference type="InterPro" id="IPR016024">
    <property type="entry name" value="ARM-type_fold"/>
</dbReference>
<dbReference type="Gene3D" id="1.25.10.10">
    <property type="entry name" value="Leucine-rich Repeat Variant"/>
    <property type="match status" value="2"/>
</dbReference>
<proteinExistence type="predicted"/>
<evidence type="ECO:0000313" key="6">
    <source>
        <dbReference type="Proteomes" id="UP000717585"/>
    </source>
</evidence>
<evidence type="ECO:0000259" key="3">
    <source>
        <dbReference type="Pfam" id="PF23221"/>
    </source>
</evidence>
<feature type="domain" description="MROH2B-like N-terminal HEAT-repeats" evidence="3">
    <location>
        <begin position="33"/>
        <end position="203"/>
    </location>
</feature>
<dbReference type="EMBL" id="JAHDYR010000007">
    <property type="protein sequence ID" value="KAG9396139.1"/>
    <property type="molecule type" value="Genomic_DNA"/>
</dbReference>
<dbReference type="GO" id="GO:0005737">
    <property type="term" value="C:cytoplasm"/>
    <property type="evidence" value="ECO:0007669"/>
    <property type="project" value="TreeGrafter"/>
</dbReference>
<dbReference type="Pfam" id="PF23227">
    <property type="entry name" value="HEAT_MROH2B_C"/>
    <property type="match status" value="1"/>
</dbReference>
<gene>
    <name evidence="5" type="ORF">J8273_2491</name>
</gene>
<dbReference type="Pfam" id="PF23210">
    <property type="entry name" value="HEAT_Maestro_2"/>
    <property type="match status" value="1"/>
</dbReference>
<dbReference type="PANTHER" id="PTHR23120:SF0">
    <property type="entry name" value="MAESTRO HEAT-LIKE REPEAT FAMILY MEMBER 1"/>
    <property type="match status" value="1"/>
</dbReference>
<dbReference type="InterPro" id="IPR011989">
    <property type="entry name" value="ARM-like"/>
</dbReference>
<evidence type="ECO:0000259" key="2">
    <source>
        <dbReference type="Pfam" id="PF23210"/>
    </source>
</evidence>
<organism evidence="5 6">
    <name type="scientific">Carpediemonas membranifera</name>
    <dbReference type="NCBI Taxonomy" id="201153"/>
    <lineage>
        <taxon>Eukaryota</taxon>
        <taxon>Metamonada</taxon>
        <taxon>Carpediemonas-like organisms</taxon>
        <taxon>Carpediemonas</taxon>
    </lineage>
</organism>
<dbReference type="InterPro" id="IPR045206">
    <property type="entry name" value="Maestro_heat-like_prot"/>
</dbReference>
<dbReference type="Proteomes" id="UP000717585">
    <property type="component" value="Unassembled WGS sequence"/>
</dbReference>
<feature type="domain" description="MROH2B-like HEAT-repeats" evidence="2">
    <location>
        <begin position="259"/>
        <end position="865"/>
    </location>
</feature>
<evidence type="ECO:0000256" key="1">
    <source>
        <dbReference type="ARBA" id="ARBA00022737"/>
    </source>
</evidence>
<name>A0A8J6B7Z3_9EUKA</name>
<evidence type="ECO:0000313" key="5">
    <source>
        <dbReference type="EMBL" id="KAG9396139.1"/>
    </source>
</evidence>
<sequence length="1613" mass="175753">MEIHCDPKDVIANLLIQANDDDADVRATIRSVIVELAAKQADSIIEHAIEFIPMKLTTKHRVLIMDILASVSDAHHDKVSDSLANKAIEFAVNIVATNPREVNTDFSLAVSRFLLPFARSVPALLFASLTRHVSPQALPHYHILLSLSDLADANPKFIVQHAKTLLTQLLSVTGKVTKDQIRYAVSRLLGRLFNSIMTHGESAGVSPEMVGADAKAIFDLHIGDEARKLKGWLQLKDSLVRTEACLTIGSLAGLLDTITLSSHIENLIAIFMKLHAKEKNSAVVSLGLSRLMAAAEAAGVLPEALATNTVLALLPSVYAASEEDKRDASYVAAIIVHCAKAHLDSVLLLLLKQLDAASSQRPAVLAAIQALVLKMDEQLASKKELIVNGLEVVTLDTDILVRKAFVDLVDALAPRGYLEYGSGVALTRFLITQCSIADENIASYEEMMRKKRTTLPFSITDLRQHARETLAHAAADPALRKIFWPQLFAFIPNPRARAGLPTLCSALTAVAEAKLEDGEELYPQTVYMDMPKPTELLVPLLVAMRDPFGGDEGNLGARVMPLLRHLGPFIHEKLQTAFAEVMEQAEDALVPDVKPDVWRETVHSVLKRMIQMVGDDVWLVELGKAFLAALQQQHSNEYRAFVMEIIGVIVSCSQQKTFTTAALANVMNAVDDTVDVLGDAVAYAFGQAAPVHLDTTLVEIKKKYSSIDLSPKKKSKKKAQGPANEPIVRTIVLCLRSVLAAAQGGSLASYLDLHVIEKLIVFLEQEWPEEITVALLEAVYQLSEAAFPDRIKAQYTFSKRDTIVQLVMGIIVPGFPSPRAGAIASVPPAIRLEGIRAIRSLILHRKVDAETEQNLISCVLRFLNIPATQADAAVIAEEVQRIVISTLNLDPSPGTLIRVIGKVIPYLHGSNHPATRKYALGVINRLAKAFRDRLREDTVGEDAPLKMDLSDDISALCPVLAACIAQTGDKDDVEIRRTALENVGLVLYLMHVIVKVRDARRTNESMEGVLAGQEGLANMGEVIKEAEEISTLIAALTDLGGVILVTVEQDYHSMIAADLVAHFSDPLSSVGQSCAIIINVLLQVGEISFYGDAGIQLMERLVASLPMVADTRVRSRALKCVQTFALRNHTAMIDLLLAQQTDATHVAEISRTLFVEPTLAEKSFPPVIRTLVRSSEAMVEDSNGQLTASKSADTAAFVLTSAMDLRTEDFMAHVSQQLPNILAAAILRLGAVRNDPSATFRAVSLIEACFAVRDSVKSDFDKIHPRFASMSIRDTINDNLADGLTTVIELLVENDDVLLKALFTSLTPHLGSTIVGQRLAAVISVGKMLAYAGEETNHILNALLSRSTDNNNEIRLRVVEGLGNLVFVESATVDSFASPVINALLSSITPDAPEDNILAALGSLSSVVDKVTVQSIAPMLVNIWHQAKALIRRQKPDLKVAVLDMMTMMSSKFGDNEATLDNYTTQCEETVAYWTMMLVDPNPRVMLASRRCMRMSISYWASEDFTALVEERSFDPDAAMDTVDTLARIALIVADSAPALLSTFAEVAASNLRSETPQYREAAAVLLGHVSSFMPGAERDKMGYSSMLLSLLRDPVPSVRESAVRMFALEMRD</sequence>
<comment type="caution">
    <text evidence="5">The sequence shown here is derived from an EMBL/GenBank/DDBJ whole genome shotgun (WGS) entry which is preliminary data.</text>
</comment>